<feature type="DNA-binding region" description="Homeobox" evidence="11">
    <location>
        <begin position="781"/>
        <end position="823"/>
    </location>
</feature>
<comment type="caution">
    <text evidence="17">The sequence shown here is derived from an EMBL/GenBank/DDBJ whole genome shotgun (WGS) entry which is preliminary data.</text>
</comment>
<feature type="domain" description="Homeobox" evidence="16">
    <location>
        <begin position="779"/>
        <end position="822"/>
    </location>
</feature>
<dbReference type="InterPro" id="IPR009057">
    <property type="entry name" value="Homeodomain-like_sf"/>
</dbReference>
<evidence type="ECO:0000256" key="3">
    <source>
        <dbReference type="ARBA" id="ARBA00022723"/>
    </source>
</evidence>
<sequence>MSKAVKIDVPSVQNKSPTGESSSPKKLTSELKDEFGPRSLFDVPVEQKHETDRDMRKGLTEAKTPVSDSISVEQLRLSEDLSKNSSCEPFGALLVDASIKCGLIQMGVVAESVTTESSNPRQILSEPTHELGYECGDNKQLELKEVICIEDIAKGPLRTWTTESELIDVKQVRLSFEDADADQIGPPLGDLAVKSILVQSELSPEIVAMNSSLEHLQPPLDDASKVSGLEQSGPTLEDTNKDTCQLGNGGKETSAQSRKRKNTLRSSVGSARILRSRSKEKSEVPEPSNNVAEDGADREKKRKKRKEQMKEKPVNEFSRIRTHLRYLLHRMKYEQNFIDAYSGEGWKGLSLEKIKPEKELQRAKSEIFRLKLKIRELFQRIDLSCAEGKLPESLFDSDGQIDSEDIFCAKCGFKDVTLANDIILCDGACERGFHQFCLEPPLLKEDIPPDDEGWLCPGCDCKVDCIGLLNDSLGTNLSLTESWEKVFPEAARGNKLDDNFGSLSDDSEDDDYNPDGSEVNEKVESEESSSDGSDFPAASEGLGNPKNDEQLDLSSDDSEDDDFDPNAPDLDEQLKQESSSSDFTSDSEDFSVAFDDSRLSGRDQGPIPSLSNHVSPCTNSNGDRSKLGGMKRRSLSDELAFILESAPAHVSVRRHVERLDYKKLHDEAYGNVSSDSSDEDFTDAAVPKKRRNKTGKIASVSPNGKFPLAKKVRNARDMKYDQNENEKTPKRRNQKKLDLEDTYSSPAKSQKGSSEPGSSGQSITTSPHKRLGEAVTQRLFESFKINQYPERAVKENLANELGLRVQQVSKWFENARWSSRHSLHMESQIAESSRNRGTPPPEINKKPLEPEPNMLAKGAACNGVQTWKEGCSGDGRTGNLVSKKASGQKSVTPKPRKRKCKSEPRASGRNSSIGETPKQNVQDNPPSAQQVKRSDRMQTRSRKSIA</sequence>
<organism evidence="17 18">
    <name type="scientific">Ilex paraguariensis</name>
    <name type="common">yerba mate</name>
    <dbReference type="NCBI Taxonomy" id="185542"/>
    <lineage>
        <taxon>Eukaryota</taxon>
        <taxon>Viridiplantae</taxon>
        <taxon>Streptophyta</taxon>
        <taxon>Embryophyta</taxon>
        <taxon>Tracheophyta</taxon>
        <taxon>Spermatophyta</taxon>
        <taxon>Magnoliopsida</taxon>
        <taxon>eudicotyledons</taxon>
        <taxon>Gunneridae</taxon>
        <taxon>Pentapetalae</taxon>
        <taxon>asterids</taxon>
        <taxon>campanulids</taxon>
        <taxon>Aquifoliales</taxon>
        <taxon>Aquifoliaceae</taxon>
        <taxon>Ilex</taxon>
    </lineage>
</organism>
<evidence type="ECO:0000256" key="10">
    <source>
        <dbReference type="ARBA" id="ARBA00023242"/>
    </source>
</evidence>
<keyword evidence="8 11" id="KW-0371">Homeobox</keyword>
<dbReference type="InterPro" id="IPR001965">
    <property type="entry name" value="Znf_PHD"/>
</dbReference>
<dbReference type="Gene3D" id="1.10.10.60">
    <property type="entry name" value="Homeodomain-like"/>
    <property type="match status" value="1"/>
</dbReference>
<dbReference type="GO" id="GO:0005634">
    <property type="term" value="C:nucleus"/>
    <property type="evidence" value="ECO:0007669"/>
    <property type="project" value="UniProtKB-SubCell"/>
</dbReference>
<dbReference type="InterPro" id="IPR019787">
    <property type="entry name" value="Znf_PHD-finger"/>
</dbReference>
<dbReference type="PROSITE" id="PS50071">
    <property type="entry name" value="HOMEOBOX_2"/>
    <property type="match status" value="1"/>
</dbReference>
<evidence type="ECO:0000256" key="8">
    <source>
        <dbReference type="ARBA" id="ARBA00023155"/>
    </source>
</evidence>
<dbReference type="Pfam" id="PF00046">
    <property type="entry name" value="Homeodomain"/>
    <property type="match status" value="1"/>
</dbReference>
<keyword evidence="18" id="KW-1185">Reference proteome</keyword>
<evidence type="ECO:0000256" key="4">
    <source>
        <dbReference type="ARBA" id="ARBA00022771"/>
    </source>
</evidence>
<dbReference type="Proteomes" id="UP001642360">
    <property type="component" value="Unassembled WGS sequence"/>
</dbReference>
<keyword evidence="5" id="KW-0862">Zinc</keyword>
<dbReference type="Pfam" id="PF00628">
    <property type="entry name" value="PHD"/>
    <property type="match status" value="1"/>
</dbReference>
<feature type="region of interest" description="Disordered" evidence="14">
    <location>
        <begin position="818"/>
        <end position="946"/>
    </location>
</feature>
<evidence type="ECO:0000256" key="1">
    <source>
        <dbReference type="ARBA" id="ARBA00004123"/>
    </source>
</evidence>
<feature type="domain" description="PHD-type" evidence="15">
    <location>
        <begin position="405"/>
        <end position="462"/>
    </location>
</feature>
<dbReference type="SUPFAM" id="SSF57903">
    <property type="entry name" value="FYVE/PHD zinc finger"/>
    <property type="match status" value="1"/>
</dbReference>
<dbReference type="EMBL" id="CAUOFW020007946">
    <property type="protein sequence ID" value="CAK9181148.1"/>
    <property type="molecule type" value="Genomic_DNA"/>
</dbReference>
<dbReference type="GO" id="GO:0008270">
    <property type="term" value="F:zinc ion binding"/>
    <property type="evidence" value="ECO:0007669"/>
    <property type="project" value="UniProtKB-KW"/>
</dbReference>
<dbReference type="PANTHER" id="PTHR12628:SF13">
    <property type="entry name" value="HOMEOBOX PROTEIN HAT3.1"/>
    <property type="match status" value="1"/>
</dbReference>
<dbReference type="PANTHER" id="PTHR12628">
    <property type="entry name" value="POLYCOMB-LIKE TRANSCRIPTION FACTOR"/>
    <property type="match status" value="1"/>
</dbReference>
<feature type="compositionally biased region" description="Polar residues" evidence="14">
    <location>
        <begin position="908"/>
        <end position="931"/>
    </location>
</feature>
<keyword evidence="3" id="KW-0479">Metal-binding</keyword>
<evidence type="ECO:0000313" key="17">
    <source>
        <dbReference type="EMBL" id="CAK9181148.1"/>
    </source>
</evidence>
<comment type="similarity">
    <text evidence="2">Belongs to the PHD-associated homeobox family.</text>
</comment>
<dbReference type="SMART" id="SM00249">
    <property type="entry name" value="PHD"/>
    <property type="match status" value="1"/>
</dbReference>
<evidence type="ECO:0000256" key="12">
    <source>
        <dbReference type="PROSITE-ProRule" id="PRU00146"/>
    </source>
</evidence>
<evidence type="ECO:0000256" key="5">
    <source>
        <dbReference type="ARBA" id="ARBA00022833"/>
    </source>
</evidence>
<evidence type="ECO:0000256" key="6">
    <source>
        <dbReference type="ARBA" id="ARBA00023015"/>
    </source>
</evidence>
<keyword evidence="6" id="KW-0805">Transcription regulation</keyword>
<keyword evidence="10 11" id="KW-0539">Nucleus</keyword>
<dbReference type="PROSITE" id="PS01359">
    <property type="entry name" value="ZF_PHD_1"/>
    <property type="match status" value="1"/>
</dbReference>
<dbReference type="InterPro" id="IPR011011">
    <property type="entry name" value="Znf_FYVE_PHD"/>
</dbReference>
<dbReference type="Gene3D" id="3.30.40.10">
    <property type="entry name" value="Zinc/RING finger domain, C3HC4 (zinc finger)"/>
    <property type="match status" value="1"/>
</dbReference>
<dbReference type="InterPro" id="IPR013083">
    <property type="entry name" value="Znf_RING/FYVE/PHD"/>
</dbReference>
<dbReference type="AlphaFoldDB" id="A0ABC8UJI9"/>
<name>A0ABC8UJI9_9AQUA</name>
<feature type="compositionally biased region" description="Polar residues" evidence="14">
    <location>
        <begin position="11"/>
        <end position="26"/>
    </location>
</feature>
<feature type="compositionally biased region" description="Basic and acidic residues" evidence="14">
    <location>
        <begin position="45"/>
        <end position="60"/>
    </location>
</feature>
<dbReference type="SUPFAM" id="SSF46689">
    <property type="entry name" value="Homeodomain-like"/>
    <property type="match status" value="1"/>
</dbReference>
<proteinExistence type="inferred from homology"/>
<dbReference type="InterPro" id="IPR045876">
    <property type="entry name" value="PRHA-like_PHD-finger"/>
</dbReference>
<dbReference type="SMART" id="SM00389">
    <property type="entry name" value="HOX"/>
    <property type="match status" value="1"/>
</dbReference>
<evidence type="ECO:0000313" key="18">
    <source>
        <dbReference type="Proteomes" id="UP001642360"/>
    </source>
</evidence>
<gene>
    <name evidence="17" type="ORF">ILEXP_LOCUS51188</name>
</gene>
<dbReference type="PROSITE" id="PS50016">
    <property type="entry name" value="ZF_PHD_2"/>
    <property type="match status" value="1"/>
</dbReference>
<reference evidence="17 18" key="1">
    <citation type="submission" date="2024-02" db="EMBL/GenBank/DDBJ databases">
        <authorList>
            <person name="Vignale AGUSTIN F."/>
            <person name="Sosa J E."/>
            <person name="Modenutti C."/>
        </authorList>
    </citation>
    <scope>NUCLEOTIDE SEQUENCE [LARGE SCALE GENOMIC DNA]</scope>
</reference>
<feature type="region of interest" description="Disordered" evidence="14">
    <location>
        <begin position="662"/>
        <end position="773"/>
    </location>
</feature>
<feature type="compositionally biased region" description="Polar residues" evidence="14">
    <location>
        <begin position="609"/>
        <end position="622"/>
    </location>
</feature>
<evidence type="ECO:0000256" key="7">
    <source>
        <dbReference type="ARBA" id="ARBA00023125"/>
    </source>
</evidence>
<dbReference type="CDD" id="cd00086">
    <property type="entry name" value="homeodomain"/>
    <property type="match status" value="1"/>
</dbReference>
<feature type="compositionally biased region" description="Basic and acidic residues" evidence="14">
    <location>
        <begin position="714"/>
        <end position="728"/>
    </location>
</feature>
<keyword evidence="4 12" id="KW-0863">Zinc-finger</keyword>
<dbReference type="PROSITE" id="PS00027">
    <property type="entry name" value="HOMEOBOX_1"/>
    <property type="match status" value="1"/>
</dbReference>
<protein>
    <recommendedName>
        <fullName evidence="19">Pathogenesis-related homeodomain protein</fullName>
    </recommendedName>
</protein>
<dbReference type="CDD" id="cd15504">
    <property type="entry name" value="PHD_PRHA_like"/>
    <property type="match status" value="1"/>
</dbReference>
<feature type="compositionally biased region" description="Basic and acidic residues" evidence="14">
    <location>
        <begin position="27"/>
        <end position="36"/>
    </location>
</feature>
<feature type="region of interest" description="Disordered" evidence="14">
    <location>
        <begin position="1"/>
        <end position="65"/>
    </location>
</feature>
<feature type="region of interest" description="Disordered" evidence="14">
    <location>
        <begin position="217"/>
        <end position="315"/>
    </location>
</feature>
<dbReference type="InterPro" id="IPR001356">
    <property type="entry name" value="HD"/>
</dbReference>
<feature type="compositionally biased region" description="Polar residues" evidence="14">
    <location>
        <begin position="242"/>
        <end position="256"/>
    </location>
</feature>
<dbReference type="GO" id="GO:0003677">
    <property type="term" value="F:DNA binding"/>
    <property type="evidence" value="ECO:0007669"/>
    <property type="project" value="UniProtKB-UniRule"/>
</dbReference>
<dbReference type="FunFam" id="3.30.40.10:FF:000650">
    <property type="entry name" value="Homeobox protein HAT3.1"/>
    <property type="match status" value="1"/>
</dbReference>
<feature type="compositionally biased region" description="Acidic residues" evidence="14">
    <location>
        <begin position="550"/>
        <end position="564"/>
    </location>
</feature>
<evidence type="ECO:0000259" key="15">
    <source>
        <dbReference type="PROSITE" id="PS50016"/>
    </source>
</evidence>
<comment type="subcellular location">
    <subcellularLocation>
        <location evidence="1 11 13">Nucleus</location>
    </subcellularLocation>
</comment>
<evidence type="ECO:0000259" key="16">
    <source>
        <dbReference type="PROSITE" id="PS50071"/>
    </source>
</evidence>
<keyword evidence="9" id="KW-0804">Transcription</keyword>
<dbReference type="InterPro" id="IPR019786">
    <property type="entry name" value="Zinc_finger_PHD-type_CS"/>
</dbReference>
<evidence type="ECO:0000256" key="13">
    <source>
        <dbReference type="RuleBase" id="RU000682"/>
    </source>
</evidence>
<keyword evidence="7 11" id="KW-0238">DNA-binding</keyword>
<evidence type="ECO:0008006" key="19">
    <source>
        <dbReference type="Google" id="ProtNLM"/>
    </source>
</evidence>
<accession>A0ABC8UJI9</accession>
<evidence type="ECO:0000256" key="9">
    <source>
        <dbReference type="ARBA" id="ARBA00023163"/>
    </source>
</evidence>
<dbReference type="InterPro" id="IPR017970">
    <property type="entry name" value="Homeobox_CS"/>
</dbReference>
<evidence type="ECO:0000256" key="14">
    <source>
        <dbReference type="SAM" id="MobiDB-lite"/>
    </source>
</evidence>
<evidence type="ECO:0000256" key="11">
    <source>
        <dbReference type="PROSITE-ProRule" id="PRU00108"/>
    </source>
</evidence>
<feature type="compositionally biased region" description="Polar residues" evidence="14">
    <location>
        <begin position="742"/>
        <end position="766"/>
    </location>
</feature>
<evidence type="ECO:0000256" key="2">
    <source>
        <dbReference type="ARBA" id="ARBA00007427"/>
    </source>
</evidence>
<feature type="region of interest" description="Disordered" evidence="14">
    <location>
        <begin position="496"/>
        <end position="631"/>
    </location>
</feature>